<gene>
    <name evidence="2" type="ORF">Terrestrivirus2_153</name>
</gene>
<dbReference type="InterPro" id="IPR050620">
    <property type="entry name" value="Thioredoxin_H-type-like"/>
</dbReference>
<name>A0A3G4ZLD4_9VIRU</name>
<dbReference type="PANTHER" id="PTHR10438">
    <property type="entry name" value="THIOREDOXIN"/>
    <property type="match status" value="1"/>
</dbReference>
<evidence type="ECO:0000313" key="2">
    <source>
        <dbReference type="EMBL" id="AYV75645.1"/>
    </source>
</evidence>
<dbReference type="PRINTS" id="PR00421">
    <property type="entry name" value="THIOREDOXIN"/>
</dbReference>
<dbReference type="PROSITE" id="PS00194">
    <property type="entry name" value="THIOREDOXIN_1"/>
    <property type="match status" value="1"/>
</dbReference>
<sequence length="132" mass="15090">MPKIIDLKNEKDVQRVICDKNKLTIIDFYASWCGPCKVLGKKYHEFADEYKGDKIIFCSLDADCEDLRDFVEANDVTGLPTVLFLRGDDVKGRLVGADWKKFLEFVEAHVPHTTHTSNSTRSHTQQVPSKKM</sequence>
<dbReference type="Pfam" id="PF00085">
    <property type="entry name" value="Thioredoxin"/>
    <property type="match status" value="1"/>
</dbReference>
<reference evidence="2" key="1">
    <citation type="submission" date="2018-10" db="EMBL/GenBank/DDBJ databases">
        <title>Hidden diversity of soil giant viruses.</title>
        <authorList>
            <person name="Schulz F."/>
            <person name="Alteio L."/>
            <person name="Goudeau D."/>
            <person name="Ryan E.M."/>
            <person name="Malmstrom R.R."/>
            <person name="Blanchard J."/>
            <person name="Woyke T."/>
        </authorList>
    </citation>
    <scope>NUCLEOTIDE SEQUENCE</scope>
    <source>
        <strain evidence="2">TEV1</strain>
    </source>
</reference>
<dbReference type="Gene3D" id="3.40.30.10">
    <property type="entry name" value="Glutaredoxin"/>
    <property type="match status" value="1"/>
</dbReference>
<dbReference type="EMBL" id="MK071980">
    <property type="protein sequence ID" value="AYV75645.1"/>
    <property type="molecule type" value="Genomic_DNA"/>
</dbReference>
<dbReference type="InterPro" id="IPR017937">
    <property type="entry name" value="Thioredoxin_CS"/>
</dbReference>
<protein>
    <submittedName>
        <fullName evidence="2">Thioredoxin-like protein</fullName>
    </submittedName>
</protein>
<feature type="domain" description="Thioredoxin" evidence="1">
    <location>
        <begin position="1"/>
        <end position="111"/>
    </location>
</feature>
<dbReference type="SUPFAM" id="SSF52833">
    <property type="entry name" value="Thioredoxin-like"/>
    <property type="match status" value="1"/>
</dbReference>
<evidence type="ECO:0000259" key="1">
    <source>
        <dbReference type="PROSITE" id="PS51352"/>
    </source>
</evidence>
<dbReference type="PROSITE" id="PS51352">
    <property type="entry name" value="THIOREDOXIN_2"/>
    <property type="match status" value="1"/>
</dbReference>
<accession>A0A3G4ZLD4</accession>
<organism evidence="2">
    <name type="scientific">Terrestrivirus sp</name>
    <dbReference type="NCBI Taxonomy" id="2487775"/>
    <lineage>
        <taxon>Viruses</taxon>
        <taxon>Varidnaviria</taxon>
        <taxon>Bamfordvirae</taxon>
        <taxon>Nucleocytoviricota</taxon>
        <taxon>Megaviricetes</taxon>
        <taxon>Imitervirales</taxon>
        <taxon>Mimiviridae</taxon>
        <taxon>Klosneuvirinae</taxon>
    </lineage>
</organism>
<dbReference type="PANTHER" id="PTHR10438:SF468">
    <property type="entry name" value="THIOREDOXIN-1-RELATED"/>
    <property type="match status" value="1"/>
</dbReference>
<proteinExistence type="predicted"/>
<dbReference type="InterPro" id="IPR013766">
    <property type="entry name" value="Thioredoxin_domain"/>
</dbReference>
<dbReference type="InterPro" id="IPR036249">
    <property type="entry name" value="Thioredoxin-like_sf"/>
</dbReference>
<dbReference type="CDD" id="cd02947">
    <property type="entry name" value="TRX_family"/>
    <property type="match status" value="1"/>
</dbReference>